<keyword evidence="3" id="KW-1185">Reference proteome</keyword>
<evidence type="ECO:0000313" key="2">
    <source>
        <dbReference type="EMBL" id="WPK13428.1"/>
    </source>
</evidence>
<dbReference type="Proteomes" id="UP001322664">
    <property type="component" value="Chromosome"/>
</dbReference>
<feature type="signal peptide" evidence="1">
    <location>
        <begin position="1"/>
        <end position="24"/>
    </location>
</feature>
<dbReference type="RefSeq" id="WP_319837944.1">
    <property type="nucleotide sequence ID" value="NZ_CP137624.1"/>
</dbReference>
<name>A0ABZ0S2Y3_9BACI</name>
<gene>
    <name evidence="2" type="ORF">R6U77_07060</name>
</gene>
<dbReference type="PROSITE" id="PS51257">
    <property type="entry name" value="PROKAR_LIPOPROTEIN"/>
    <property type="match status" value="1"/>
</dbReference>
<keyword evidence="1" id="KW-0732">Signal</keyword>
<evidence type="ECO:0000256" key="1">
    <source>
        <dbReference type="SAM" id="SignalP"/>
    </source>
</evidence>
<proteinExistence type="predicted"/>
<feature type="chain" id="PRO_5046212846" evidence="1">
    <location>
        <begin position="25"/>
        <end position="151"/>
    </location>
</feature>
<sequence>MKKWLWISVFAFAFLIGCSPESSAKGKQTITVYESDANAEYVIPREVSYKKGTEEALIHFIFNEVVAEKVKLIDYQIEDGTLVLNLDDGVRLVQGSAGGQMFMGSLAESYFKNFPDVQEIMLLHNGSSKEQLDHVFIGQPITREQSFQKPK</sequence>
<organism evidence="2 3">
    <name type="scientific">Lysinibacillus louembei</name>
    <dbReference type="NCBI Taxonomy" id="1470088"/>
    <lineage>
        <taxon>Bacteria</taxon>
        <taxon>Bacillati</taxon>
        <taxon>Bacillota</taxon>
        <taxon>Bacilli</taxon>
        <taxon>Bacillales</taxon>
        <taxon>Bacillaceae</taxon>
        <taxon>Lysinibacillus</taxon>
    </lineage>
</organism>
<protein>
    <submittedName>
        <fullName evidence="2">GerMN domain-containing protein</fullName>
    </submittedName>
</protein>
<accession>A0ABZ0S2Y3</accession>
<reference evidence="2 3" key="1">
    <citation type="submission" date="2023-09" db="EMBL/GenBank/DDBJ databases">
        <authorList>
            <person name="Page C.A."/>
            <person name="Perez-Diaz I.M."/>
        </authorList>
    </citation>
    <scope>NUCLEOTIDE SEQUENCE [LARGE SCALE GENOMIC DNA]</scope>
    <source>
        <strain evidence="2 3">Ll15</strain>
    </source>
</reference>
<dbReference type="EMBL" id="CP137624">
    <property type="protein sequence ID" value="WPK13428.1"/>
    <property type="molecule type" value="Genomic_DNA"/>
</dbReference>
<evidence type="ECO:0000313" key="3">
    <source>
        <dbReference type="Proteomes" id="UP001322664"/>
    </source>
</evidence>